<proteinExistence type="predicted"/>
<accession>A0A139R8J7</accession>
<reference evidence="1 2" key="1">
    <citation type="submission" date="2016-01" db="EMBL/GenBank/DDBJ databases">
        <title>Highly variable Streptococcus oralis are common among viridans streptococci isolated from primates.</title>
        <authorList>
            <person name="Denapaite D."/>
            <person name="Rieger M."/>
            <person name="Koendgen S."/>
            <person name="Brueckner R."/>
            <person name="Ochigava I."/>
            <person name="Kappeler P."/>
            <person name="Maetz-Rensing K."/>
            <person name="Leendertz F."/>
            <person name="Hakenbeck R."/>
        </authorList>
    </citation>
    <scope>NUCLEOTIDE SEQUENCE [LARGE SCALE GENOMIC DNA]</scope>
    <source>
        <strain evidence="1 2">DD03</strain>
    </source>
</reference>
<dbReference type="PATRIC" id="fig|315405.12.peg.8"/>
<gene>
    <name evidence="1" type="ORF">SGADD03_00006</name>
</gene>
<dbReference type="Proteomes" id="UP000071927">
    <property type="component" value="Unassembled WGS sequence"/>
</dbReference>
<organism evidence="1 2">
    <name type="scientific">Streptococcus gallolyticus</name>
    <dbReference type="NCBI Taxonomy" id="315405"/>
    <lineage>
        <taxon>Bacteria</taxon>
        <taxon>Bacillati</taxon>
        <taxon>Bacillota</taxon>
        <taxon>Bacilli</taxon>
        <taxon>Lactobacillales</taxon>
        <taxon>Streptococcaceae</taxon>
        <taxon>Streptococcus</taxon>
    </lineage>
</organism>
<dbReference type="EMBL" id="LQXV01000002">
    <property type="protein sequence ID" value="KXU11101.1"/>
    <property type="molecule type" value="Genomic_DNA"/>
</dbReference>
<dbReference type="AlphaFoldDB" id="A0A139R8J7"/>
<sequence length="46" mass="5554">MGKIQKTDYSIGLVLYKTFSFKKIRFFAYKYLTFTDQWYIIVSEGD</sequence>
<evidence type="ECO:0000313" key="1">
    <source>
        <dbReference type="EMBL" id="KXU11101.1"/>
    </source>
</evidence>
<comment type="caution">
    <text evidence="1">The sequence shown here is derived from an EMBL/GenBank/DDBJ whole genome shotgun (WGS) entry which is preliminary data.</text>
</comment>
<name>A0A139R8J7_9STRE</name>
<protein>
    <submittedName>
        <fullName evidence="1">Uncharacterized protein</fullName>
    </submittedName>
</protein>
<evidence type="ECO:0000313" key="2">
    <source>
        <dbReference type="Proteomes" id="UP000071927"/>
    </source>
</evidence>